<dbReference type="Proteomes" id="UP000663852">
    <property type="component" value="Unassembled WGS sequence"/>
</dbReference>
<proteinExistence type="inferred from homology"/>
<dbReference type="GO" id="GO:0008289">
    <property type="term" value="F:lipid binding"/>
    <property type="evidence" value="ECO:0007669"/>
    <property type="project" value="UniProtKB-KW"/>
</dbReference>
<comment type="similarity">
    <text evidence="1 4">Belongs to the calycin superfamily. Lipocalin family.</text>
</comment>
<dbReference type="PANTHER" id="PTHR10612:SF34">
    <property type="entry name" value="APOLIPOPROTEIN D"/>
    <property type="match status" value="1"/>
</dbReference>
<feature type="domain" description="Lipocalin/cytosolic fatty-acid binding" evidence="5">
    <location>
        <begin position="31"/>
        <end position="171"/>
    </location>
</feature>
<organism evidence="6 9">
    <name type="scientific">Adineta ricciae</name>
    <name type="common">Rotifer</name>
    <dbReference type="NCBI Taxonomy" id="249248"/>
    <lineage>
        <taxon>Eukaryota</taxon>
        <taxon>Metazoa</taxon>
        <taxon>Spiralia</taxon>
        <taxon>Gnathifera</taxon>
        <taxon>Rotifera</taxon>
        <taxon>Eurotatoria</taxon>
        <taxon>Bdelloidea</taxon>
        <taxon>Adinetida</taxon>
        <taxon>Adinetidae</taxon>
        <taxon>Adineta</taxon>
    </lineage>
</organism>
<dbReference type="GO" id="GO:0031409">
    <property type="term" value="F:pigment binding"/>
    <property type="evidence" value="ECO:0007669"/>
    <property type="project" value="InterPro"/>
</dbReference>
<dbReference type="PRINTS" id="PR01273">
    <property type="entry name" value="INVTBRTCOLOR"/>
</dbReference>
<protein>
    <recommendedName>
        <fullName evidence="5">Lipocalin/cytosolic fatty-acid binding domain-containing protein</fullName>
    </recommendedName>
</protein>
<dbReference type="PANTHER" id="PTHR10612">
    <property type="entry name" value="APOLIPOPROTEIN D"/>
    <property type="match status" value="1"/>
</dbReference>
<dbReference type="GO" id="GO:0006629">
    <property type="term" value="P:lipid metabolic process"/>
    <property type="evidence" value="ECO:0007669"/>
    <property type="project" value="TreeGrafter"/>
</dbReference>
<gene>
    <name evidence="6" type="ORF">EDS130_LOCUS16157</name>
    <name evidence="7" type="ORF">XAT740_LOCUS39605</name>
</gene>
<keyword evidence="8" id="KW-1185">Reference proteome</keyword>
<evidence type="ECO:0000256" key="1">
    <source>
        <dbReference type="ARBA" id="ARBA00006889"/>
    </source>
</evidence>
<dbReference type="PRINTS" id="PR00179">
    <property type="entry name" value="LIPOCALIN"/>
</dbReference>
<dbReference type="PIRSF" id="PIRSF036893">
    <property type="entry name" value="Lipocalin_ApoD"/>
    <property type="match status" value="1"/>
</dbReference>
<evidence type="ECO:0000313" key="9">
    <source>
        <dbReference type="Proteomes" id="UP000663852"/>
    </source>
</evidence>
<keyword evidence="3" id="KW-1015">Disulfide bond</keyword>
<sequence length="173" mass="19979">MTIIFFTCGTSSASLCPRIETPKDFNLTKYAGVWYEVYRQDINEIDTKCENHTLTINSNGTMSVWMQSFNKMSGFHSNQGLAMQKRPTEPAAFVIHLTNPRQTIKYNVITTDYNQYSLIFSCDHVPILDINFEHIWILSRTKTLSSEIVKELQKVLRHMHVHTENIKATAQDC</sequence>
<dbReference type="EMBL" id="CAJNOJ010000070">
    <property type="protein sequence ID" value="CAF1026172.1"/>
    <property type="molecule type" value="Genomic_DNA"/>
</dbReference>
<evidence type="ECO:0000259" key="5">
    <source>
        <dbReference type="Pfam" id="PF00061"/>
    </source>
</evidence>
<evidence type="ECO:0000313" key="8">
    <source>
        <dbReference type="Proteomes" id="UP000663828"/>
    </source>
</evidence>
<dbReference type="SUPFAM" id="SSF50814">
    <property type="entry name" value="Lipocalins"/>
    <property type="match status" value="1"/>
</dbReference>
<dbReference type="InterPro" id="IPR000566">
    <property type="entry name" value="Lipocln_cytosolic_FA-bd_dom"/>
</dbReference>
<dbReference type="Pfam" id="PF00061">
    <property type="entry name" value="Lipocalin"/>
    <property type="match status" value="1"/>
</dbReference>
<reference evidence="6" key="1">
    <citation type="submission" date="2021-02" db="EMBL/GenBank/DDBJ databases">
        <authorList>
            <person name="Nowell W R."/>
        </authorList>
    </citation>
    <scope>NUCLEOTIDE SEQUENCE</scope>
</reference>
<dbReference type="GO" id="GO:0005737">
    <property type="term" value="C:cytoplasm"/>
    <property type="evidence" value="ECO:0007669"/>
    <property type="project" value="TreeGrafter"/>
</dbReference>
<dbReference type="OrthoDB" id="565904at2759"/>
<dbReference type="Proteomes" id="UP000663828">
    <property type="component" value="Unassembled WGS sequence"/>
</dbReference>
<dbReference type="EMBL" id="CAJNOR010004409">
    <property type="protein sequence ID" value="CAF1500089.1"/>
    <property type="molecule type" value="Genomic_DNA"/>
</dbReference>
<dbReference type="InterPro" id="IPR022271">
    <property type="entry name" value="Lipocalin_ApoD"/>
</dbReference>
<dbReference type="GO" id="GO:0000302">
    <property type="term" value="P:response to reactive oxygen species"/>
    <property type="evidence" value="ECO:0007669"/>
    <property type="project" value="TreeGrafter"/>
</dbReference>
<evidence type="ECO:0000256" key="2">
    <source>
        <dbReference type="ARBA" id="ARBA00023121"/>
    </source>
</evidence>
<evidence type="ECO:0000313" key="6">
    <source>
        <dbReference type="EMBL" id="CAF1026172.1"/>
    </source>
</evidence>
<dbReference type="InterPro" id="IPR012674">
    <property type="entry name" value="Calycin"/>
</dbReference>
<evidence type="ECO:0000256" key="4">
    <source>
        <dbReference type="PIRNR" id="PIRNR036893"/>
    </source>
</evidence>
<evidence type="ECO:0000256" key="3">
    <source>
        <dbReference type="ARBA" id="ARBA00023157"/>
    </source>
</evidence>
<comment type="caution">
    <text evidence="6">The sequence shown here is derived from an EMBL/GenBank/DDBJ whole genome shotgun (WGS) entry which is preliminary data.</text>
</comment>
<dbReference type="Gene3D" id="2.40.128.20">
    <property type="match status" value="1"/>
</dbReference>
<dbReference type="InterPro" id="IPR003057">
    <property type="entry name" value="Invtbrt_color"/>
</dbReference>
<evidence type="ECO:0000313" key="7">
    <source>
        <dbReference type="EMBL" id="CAF1500089.1"/>
    </source>
</evidence>
<accession>A0A814IP70</accession>
<name>A0A814IP70_ADIRI</name>
<keyword evidence="2" id="KW-0446">Lipid-binding</keyword>
<dbReference type="AlphaFoldDB" id="A0A814IP70"/>